<evidence type="ECO:0000256" key="1">
    <source>
        <dbReference type="ARBA" id="ARBA00004761"/>
    </source>
</evidence>
<evidence type="ECO:0000256" key="2">
    <source>
        <dbReference type="ARBA" id="ARBA00006906"/>
    </source>
</evidence>
<protein>
    <submittedName>
        <fullName evidence="7">OLC1v1001356C1</fullName>
    </submittedName>
</protein>
<comment type="subunit">
    <text evidence="3">Homotrimer.</text>
</comment>
<dbReference type="Gene3D" id="3.20.20.70">
    <property type="entry name" value="Aldolase class I"/>
    <property type="match status" value="1"/>
</dbReference>
<reference evidence="7" key="1">
    <citation type="submission" date="2023-03" db="EMBL/GenBank/DDBJ databases">
        <authorList>
            <person name="Julca I."/>
        </authorList>
    </citation>
    <scope>NUCLEOTIDE SEQUENCE</scope>
</reference>
<sequence>MNSLMSALALSALSPRISATQQLPSSQNFHHSSKCSLQTSSSLISVPHSHTNSSLDALSAIQESGIIACLRADSAELAFQAACAALDGGVTALEIVMSNPGVFEVLEKLIEFYPTRTFGVGTVLNPVDANTAIKFGAKFLMSPAMVKGILDYASCCEVLYIPGAMTPTEILSAFDAGAKLIKVYPVSSIGGVQYIGALRKPFPHIPLVASQGITLDSVFEYIAQGSAAVVLSDAIFDKKAMAERNFEAIYQFSRSAVLFANRALKRKQRNMR</sequence>
<evidence type="ECO:0000256" key="4">
    <source>
        <dbReference type="ARBA" id="ARBA00023239"/>
    </source>
</evidence>
<accession>A0AAV1D7M0</accession>
<evidence type="ECO:0000256" key="3">
    <source>
        <dbReference type="ARBA" id="ARBA00011233"/>
    </source>
</evidence>
<feature type="chain" id="PRO_5043740517" evidence="6">
    <location>
        <begin position="20"/>
        <end position="272"/>
    </location>
</feature>
<dbReference type="PANTHER" id="PTHR30246">
    <property type="entry name" value="2-KETO-3-DEOXY-6-PHOSPHOGLUCONATE ALDOLASE"/>
    <property type="match status" value="1"/>
</dbReference>
<dbReference type="GO" id="GO:0016829">
    <property type="term" value="F:lyase activity"/>
    <property type="evidence" value="ECO:0007669"/>
    <property type="project" value="UniProtKB-KW"/>
</dbReference>
<dbReference type="InterPro" id="IPR013785">
    <property type="entry name" value="Aldolase_TIM"/>
</dbReference>
<keyword evidence="8" id="KW-1185">Reference proteome</keyword>
<evidence type="ECO:0000313" key="8">
    <source>
        <dbReference type="Proteomes" id="UP001161247"/>
    </source>
</evidence>
<dbReference type="EMBL" id="OX459121">
    <property type="protein sequence ID" value="CAI9102954.1"/>
    <property type="molecule type" value="Genomic_DNA"/>
</dbReference>
<feature type="signal peptide" evidence="6">
    <location>
        <begin position="1"/>
        <end position="19"/>
    </location>
</feature>
<dbReference type="PANTHER" id="PTHR30246:SF1">
    <property type="entry name" value="2-DEHYDRO-3-DEOXY-6-PHOSPHOGALACTONATE ALDOLASE-RELATED"/>
    <property type="match status" value="1"/>
</dbReference>
<name>A0AAV1D7M0_OLDCO</name>
<proteinExistence type="inferred from homology"/>
<organism evidence="7 8">
    <name type="scientific">Oldenlandia corymbosa var. corymbosa</name>
    <dbReference type="NCBI Taxonomy" id="529605"/>
    <lineage>
        <taxon>Eukaryota</taxon>
        <taxon>Viridiplantae</taxon>
        <taxon>Streptophyta</taxon>
        <taxon>Embryophyta</taxon>
        <taxon>Tracheophyta</taxon>
        <taxon>Spermatophyta</taxon>
        <taxon>Magnoliopsida</taxon>
        <taxon>eudicotyledons</taxon>
        <taxon>Gunneridae</taxon>
        <taxon>Pentapetalae</taxon>
        <taxon>asterids</taxon>
        <taxon>lamiids</taxon>
        <taxon>Gentianales</taxon>
        <taxon>Rubiaceae</taxon>
        <taxon>Rubioideae</taxon>
        <taxon>Spermacoceae</taxon>
        <taxon>Hedyotis-Oldenlandia complex</taxon>
        <taxon>Oldenlandia</taxon>
    </lineage>
</organism>
<keyword evidence="6" id="KW-0732">Signal</keyword>
<evidence type="ECO:0000256" key="5">
    <source>
        <dbReference type="ARBA" id="ARBA00023277"/>
    </source>
</evidence>
<keyword evidence="5" id="KW-0119">Carbohydrate metabolism</keyword>
<gene>
    <name evidence="7" type="ORF">OLC1_LOCUS12208</name>
</gene>
<comment type="similarity">
    <text evidence="2">Belongs to the KHG/KDPG aldolase family.</text>
</comment>
<evidence type="ECO:0000256" key="6">
    <source>
        <dbReference type="SAM" id="SignalP"/>
    </source>
</evidence>
<comment type="pathway">
    <text evidence="1">Carbohydrate acid metabolism.</text>
</comment>
<keyword evidence="4" id="KW-0456">Lyase</keyword>
<dbReference type="AlphaFoldDB" id="A0AAV1D7M0"/>
<dbReference type="Proteomes" id="UP001161247">
    <property type="component" value="Chromosome 4"/>
</dbReference>
<evidence type="ECO:0000313" key="7">
    <source>
        <dbReference type="EMBL" id="CAI9102954.1"/>
    </source>
</evidence>
<dbReference type="SUPFAM" id="SSF51569">
    <property type="entry name" value="Aldolase"/>
    <property type="match status" value="1"/>
</dbReference>
<dbReference type="Pfam" id="PF01081">
    <property type="entry name" value="Aldolase"/>
    <property type="match status" value="1"/>
</dbReference>
<dbReference type="InterPro" id="IPR000887">
    <property type="entry name" value="Aldlse_KDPG_KHG"/>
</dbReference>
<dbReference type="CDD" id="cd00452">
    <property type="entry name" value="KDPG_aldolase"/>
    <property type="match status" value="1"/>
</dbReference>